<evidence type="ECO:0000256" key="6">
    <source>
        <dbReference type="ARBA" id="ARBA00023157"/>
    </source>
</evidence>
<keyword evidence="4" id="KW-0732">Signal</keyword>
<evidence type="ECO:0000256" key="5">
    <source>
        <dbReference type="ARBA" id="ARBA00023069"/>
    </source>
</evidence>
<reference evidence="11 12" key="1">
    <citation type="submission" date="2023-09" db="EMBL/GenBank/DDBJ databases">
        <authorList>
            <person name="Rey-Velasco X."/>
        </authorList>
    </citation>
    <scope>NUCLEOTIDE SEQUENCE [LARGE SCALE GENOMIC DNA]</scope>
    <source>
        <strain evidence="11 12">P050</strain>
    </source>
</reference>
<dbReference type="Proteomes" id="UP001252186">
    <property type="component" value="Unassembled WGS sequence"/>
</dbReference>
<dbReference type="SUPFAM" id="SSF49899">
    <property type="entry name" value="Concanavalin A-like lectins/glucanases"/>
    <property type="match status" value="1"/>
</dbReference>
<dbReference type="InterPro" id="IPR001791">
    <property type="entry name" value="Laminin_G"/>
</dbReference>
<keyword evidence="3" id="KW-0963">Cytoplasm</keyword>
<dbReference type="InterPro" id="IPR045474">
    <property type="entry name" value="GEVED"/>
</dbReference>
<protein>
    <submittedName>
        <fullName evidence="11">GEVED domain-containing protein</fullName>
    </submittedName>
</protein>
<evidence type="ECO:0000256" key="8">
    <source>
        <dbReference type="SAM" id="MobiDB-lite"/>
    </source>
</evidence>
<evidence type="ECO:0000256" key="2">
    <source>
        <dbReference type="ARBA" id="ARBA00004496"/>
    </source>
</evidence>
<dbReference type="InterPro" id="IPR017868">
    <property type="entry name" value="Filamin/ABP280_repeat-like"/>
</dbReference>
<evidence type="ECO:0000256" key="3">
    <source>
        <dbReference type="ARBA" id="ARBA00022490"/>
    </source>
</evidence>
<dbReference type="Pfam" id="PF13385">
    <property type="entry name" value="Laminin_G_3"/>
    <property type="match status" value="1"/>
</dbReference>
<dbReference type="CDD" id="cd00110">
    <property type="entry name" value="LamG"/>
    <property type="match status" value="1"/>
</dbReference>
<evidence type="ECO:0000313" key="12">
    <source>
        <dbReference type="Proteomes" id="UP001252186"/>
    </source>
</evidence>
<feature type="region of interest" description="Disordered" evidence="8">
    <location>
        <begin position="19"/>
        <end position="38"/>
    </location>
</feature>
<dbReference type="InterPro" id="IPR013320">
    <property type="entry name" value="ConA-like_dom_sf"/>
</dbReference>
<evidence type="ECO:0000256" key="4">
    <source>
        <dbReference type="ARBA" id="ARBA00022729"/>
    </source>
</evidence>
<dbReference type="Gene3D" id="2.60.40.10">
    <property type="entry name" value="Immunoglobulins"/>
    <property type="match status" value="1"/>
</dbReference>
<dbReference type="InterPro" id="IPR006558">
    <property type="entry name" value="LamG-like"/>
</dbReference>
<keyword evidence="12" id="KW-1185">Reference proteome</keyword>
<dbReference type="InterPro" id="IPR013783">
    <property type="entry name" value="Ig-like_fold"/>
</dbReference>
<feature type="domain" description="LamG-like jellyroll fold" evidence="10">
    <location>
        <begin position="393"/>
        <end position="536"/>
    </location>
</feature>
<keyword evidence="6" id="KW-1015">Disulfide bond</keyword>
<name>A0ABU2Y706_9FLAO</name>
<comment type="subcellular location">
    <subcellularLocation>
        <location evidence="1">Cell projection</location>
        <location evidence="1">Cilium</location>
    </subcellularLocation>
    <subcellularLocation>
        <location evidence="2">Cytoplasm</location>
    </subcellularLocation>
</comment>
<comment type="caution">
    <text evidence="11">The sequence shown here is derived from an EMBL/GenBank/DDBJ whole genome shotgun (WGS) entry which is preliminary data.</text>
</comment>
<organism evidence="11 12">
    <name type="scientific">Urechidicola vernalis</name>
    <dbReference type="NCBI Taxonomy" id="3075600"/>
    <lineage>
        <taxon>Bacteria</taxon>
        <taxon>Pseudomonadati</taxon>
        <taxon>Bacteroidota</taxon>
        <taxon>Flavobacteriia</taxon>
        <taxon>Flavobacteriales</taxon>
        <taxon>Flavobacteriaceae</taxon>
        <taxon>Urechidicola</taxon>
    </lineage>
</organism>
<dbReference type="SMART" id="SM00560">
    <property type="entry name" value="LamGL"/>
    <property type="match status" value="1"/>
</dbReference>
<evidence type="ECO:0000256" key="1">
    <source>
        <dbReference type="ARBA" id="ARBA00004138"/>
    </source>
</evidence>
<dbReference type="InterPro" id="IPR053879">
    <property type="entry name" value="HYDIN_VesB_CFA65-like_Ig"/>
</dbReference>
<evidence type="ECO:0000313" key="11">
    <source>
        <dbReference type="EMBL" id="MDT0553601.1"/>
    </source>
</evidence>
<dbReference type="Gene3D" id="2.60.120.200">
    <property type="match status" value="1"/>
</dbReference>
<dbReference type="EMBL" id="JAVRHV010000005">
    <property type="protein sequence ID" value="MDT0553601.1"/>
    <property type="molecule type" value="Genomic_DNA"/>
</dbReference>
<dbReference type="Pfam" id="PF22544">
    <property type="entry name" value="HYDIN_VesB_CFA65-like_Ig"/>
    <property type="match status" value="1"/>
</dbReference>
<sequence>MYHVFVWIDWNQDGDFNDSNEEYDLGSTEDSSNGPTTLSPLTIVVPIGAVVGTTRMRVSSRYDEDPNNCDDEIWYGEVEDYSLEISAATSPIIDIVGSGNTMSNGQTSISTLDDTDFGSFFIENGTVTHTFTIENNGASDLTGIIVSISGDTGDFSLDTSLTAATVSASGSTNFTIEFDPTIIGTRAAQISIASNDSDRNPYTFNVEGEGSTYCTSYGDTEYDTGISNVIFNTISNASDLSLNAYSDFTNISTDVNRGSTHDLTINLNTDGNYSLFAMVWIDWNQDGDFDDAGEEYDLGLASDVDNGPTSLSPLSIVVPVDAVLGSTLMRISSKWDGSEDNDGAEDSPPTSCEVDFDGEVEDYTLNIIESVPMIDFDGIDDYVDFLDNFNLTGSFSIEAWILQENTIANGTIVSKGDFDSSDGSKSYGYVLAVENGIITFKTFNNGGQSTVELSASPYSITNNKWHHVAVSYDGTNSSLFVDGILLDTDGTNSSLMNNSENFFIGAYYDSDSANPINYFNGFIDEVKIWNVGLTQVQIQEMMNQEIEKNGDYVVAKVTSKDISDNLEWSNLIGYYNFNDNMASDSSESEIDGSPLNITTNQSQTAPIPYYTMQDGDWDATDSSTPWQYGETVWNIPNSIGIDGSSEIEWNTVRVLHNLSVNRNLYLGSLISESSALVTDEEITDSELTIGADGNDYELNISTYLKLDGKIDLQNESQLIQREGSWLDTNSSGYVERDRQGTANSFTYNYWSAPVSLRNTTQNNAAFKIGDVLRDGHQGGDVINTLSFNANAYFADGAASNPRKLSTYWLYRFVSNQDNSYANWEWVGNTHNFNPTEGYTMKGTSGSGSIDMSVEAESYVFRGKPNNVLNGDTELVHTTFSASFDSNGNPRISLAGNPFPSAIDANEFIDDNINSINGQLYFWEHWGGGSHRLSDYQGGYAIYTKSGGTPAPSHPDISQVGSGTKTPSRYIPVGQGFYVIQKYDYDGDTEVVSNPQGGNVVFTNNQRVFKTEKSGESIFTKSNSKKVNSKLKETKDSIQRIRLGFKSSEGFYRSNMIAFLEGASDQFDYGYDAVSGDVMKSDLFFLGEKGYQVIQAYRDFNVKREIPISVIVDENNQDTSQTISLESIENFGEDIEVYLKDLENNGETYDLLNDDFKVKLDAGIHKSRFSIVFQSKLLELESVPNVDDTVILFMNNEQSHIQIEKLADIDIKQAILHNSIGQSISIWNSDLDERNMQLPVNVSTGVYVISLDTEVGIISKKIVVK</sequence>
<dbReference type="SMART" id="SM00282">
    <property type="entry name" value="LamG"/>
    <property type="match status" value="1"/>
</dbReference>
<dbReference type="Pfam" id="PF20009">
    <property type="entry name" value="GEVED"/>
    <property type="match status" value="2"/>
</dbReference>
<accession>A0ABU2Y706</accession>
<keyword evidence="7" id="KW-0966">Cell projection</keyword>
<gene>
    <name evidence="11" type="ORF">RM519_10125</name>
</gene>
<feature type="domain" description="Laminin G" evidence="9">
    <location>
        <begin position="389"/>
        <end position="531"/>
    </location>
</feature>
<keyword evidence="5" id="KW-0969">Cilium</keyword>
<evidence type="ECO:0000259" key="10">
    <source>
        <dbReference type="SMART" id="SM00560"/>
    </source>
</evidence>
<proteinExistence type="predicted"/>
<feature type="compositionally biased region" description="Polar residues" evidence="8">
    <location>
        <begin position="28"/>
        <end position="38"/>
    </location>
</feature>
<dbReference type="RefSeq" id="WP_311593689.1">
    <property type="nucleotide sequence ID" value="NZ_JAVRHV010000005.1"/>
</dbReference>
<evidence type="ECO:0000259" key="9">
    <source>
        <dbReference type="SMART" id="SM00282"/>
    </source>
</evidence>
<dbReference type="PROSITE" id="PS50194">
    <property type="entry name" value="FILAMIN_REPEAT"/>
    <property type="match status" value="1"/>
</dbReference>
<evidence type="ECO:0000256" key="7">
    <source>
        <dbReference type="ARBA" id="ARBA00023273"/>
    </source>
</evidence>
<dbReference type="NCBIfam" id="NF012200">
    <property type="entry name" value="choice_anch_D"/>
    <property type="match status" value="1"/>
</dbReference>